<proteinExistence type="predicted"/>
<name>U4LS55_PYROM</name>
<evidence type="ECO:0000313" key="1">
    <source>
        <dbReference type="EMBL" id="CCX30141.1"/>
    </source>
</evidence>
<gene>
    <name evidence="1" type="ORF">PCON_08243</name>
</gene>
<evidence type="ECO:0000313" key="2">
    <source>
        <dbReference type="Proteomes" id="UP000018144"/>
    </source>
</evidence>
<organism evidence="1 2">
    <name type="scientific">Pyronema omphalodes (strain CBS 100304)</name>
    <name type="common">Pyronema confluens</name>
    <dbReference type="NCBI Taxonomy" id="1076935"/>
    <lineage>
        <taxon>Eukaryota</taxon>
        <taxon>Fungi</taxon>
        <taxon>Dikarya</taxon>
        <taxon>Ascomycota</taxon>
        <taxon>Pezizomycotina</taxon>
        <taxon>Pezizomycetes</taxon>
        <taxon>Pezizales</taxon>
        <taxon>Pyronemataceae</taxon>
        <taxon>Pyronema</taxon>
    </lineage>
</organism>
<accession>U4LS55</accession>
<sequence>MLASFTVRSLLASKNSIVLRYTSRLNRSCEFHINCPLFLSYFLKKV</sequence>
<dbReference type="Proteomes" id="UP000018144">
    <property type="component" value="Unassembled WGS sequence"/>
</dbReference>
<keyword evidence="2" id="KW-1185">Reference proteome</keyword>
<dbReference type="EMBL" id="HF935427">
    <property type="protein sequence ID" value="CCX30141.1"/>
    <property type="molecule type" value="Genomic_DNA"/>
</dbReference>
<dbReference type="AlphaFoldDB" id="U4LS55"/>
<reference evidence="1 2" key="1">
    <citation type="journal article" date="2013" name="PLoS Genet.">
        <title>The genome and development-dependent transcriptomes of Pyronema confluens: a window into fungal evolution.</title>
        <authorList>
            <person name="Traeger S."/>
            <person name="Altegoer F."/>
            <person name="Freitag M."/>
            <person name="Gabaldon T."/>
            <person name="Kempken F."/>
            <person name="Kumar A."/>
            <person name="Marcet-Houben M."/>
            <person name="Poggeler S."/>
            <person name="Stajich J.E."/>
            <person name="Nowrousian M."/>
        </authorList>
    </citation>
    <scope>NUCLEOTIDE SEQUENCE [LARGE SCALE GENOMIC DNA]</scope>
    <source>
        <strain evidence="2">CBS 100304</strain>
        <tissue evidence="1">Vegetative mycelium</tissue>
    </source>
</reference>
<protein>
    <submittedName>
        <fullName evidence="1">Uncharacterized protein</fullName>
    </submittedName>
</protein>